<dbReference type="EMBL" id="UINC01054354">
    <property type="protein sequence ID" value="SVB71960.1"/>
    <property type="molecule type" value="Genomic_DNA"/>
</dbReference>
<evidence type="ECO:0000256" key="5">
    <source>
        <dbReference type="SAM" id="Phobius"/>
    </source>
</evidence>
<dbReference type="GO" id="GO:0006310">
    <property type="term" value="P:DNA recombination"/>
    <property type="evidence" value="ECO:0007669"/>
    <property type="project" value="UniProtKB-KW"/>
</dbReference>
<dbReference type="Pfam" id="PF02646">
    <property type="entry name" value="RmuC"/>
    <property type="match status" value="1"/>
</dbReference>
<keyword evidence="5" id="KW-0472">Membrane</keyword>
<evidence type="ECO:0000256" key="1">
    <source>
        <dbReference type="ARBA" id="ARBA00023054"/>
    </source>
</evidence>
<dbReference type="InterPro" id="IPR003798">
    <property type="entry name" value="DNA_recombination_RmuC"/>
</dbReference>
<dbReference type="PANTHER" id="PTHR30563:SF0">
    <property type="entry name" value="DNA RECOMBINATION PROTEIN RMUC"/>
    <property type="match status" value="1"/>
</dbReference>
<proteinExistence type="predicted"/>
<dbReference type="AlphaFoldDB" id="A0A382G9N2"/>
<evidence type="ECO:0000256" key="2">
    <source>
        <dbReference type="ARBA" id="ARBA00023172"/>
    </source>
</evidence>
<organism evidence="6">
    <name type="scientific">marine metagenome</name>
    <dbReference type="NCBI Taxonomy" id="408172"/>
    <lineage>
        <taxon>unclassified sequences</taxon>
        <taxon>metagenomes</taxon>
        <taxon>ecological metagenomes</taxon>
    </lineage>
</organism>
<feature type="compositionally biased region" description="Polar residues" evidence="4">
    <location>
        <begin position="378"/>
        <end position="390"/>
    </location>
</feature>
<accession>A0A382G9N2</accession>
<keyword evidence="5" id="KW-0812">Transmembrane</keyword>
<dbReference type="PANTHER" id="PTHR30563">
    <property type="entry name" value="DNA RECOMBINATION PROTEIN RMUC"/>
    <property type="match status" value="1"/>
</dbReference>
<keyword evidence="1 3" id="KW-0175">Coiled coil</keyword>
<keyword evidence="5" id="KW-1133">Transmembrane helix</keyword>
<gene>
    <name evidence="6" type="ORF">METZ01_LOCUS224814</name>
</gene>
<evidence type="ECO:0000313" key="6">
    <source>
        <dbReference type="EMBL" id="SVB71960.1"/>
    </source>
</evidence>
<sequence length="396" mass="44860">MDVLSLIAGAAIGTIFTYTFVNMGRQALRDRMVEAEALLKQKSEDIQNDEEVRKSQESIFEATALGALEKNSESFIKLAKQTFESHEKVTKLQSQTLNDRIQSLHKEVLKTHAETSTVVSGLKQETTQFSKILASPQKFGVWGETTLKNLAEMAGMSSHCDFDIQQTVSDSEGKSQRPDMIVNLPGGRTIAVDAKMNLQHWIAYHNAETDDQRKDHLAHHWEIVDETAKKLGQRNYWQNLPVSPDFVLMFMPDSVYYAAMEHDDELFARAYQNKVCLAPPSLLLPMLRMLANEWTQENINKKSAEIYDMGRLLYKRVGTVSKHLDRLGKGLSRAVKSYNEAVNSIESRLLVTAREFDKMDMNLDKEIENPTHVDILPRTSSAPELQTTQEVPPESD</sequence>
<evidence type="ECO:0008006" key="7">
    <source>
        <dbReference type="Google" id="ProtNLM"/>
    </source>
</evidence>
<feature type="transmembrane region" description="Helical" evidence="5">
    <location>
        <begin position="6"/>
        <end position="23"/>
    </location>
</feature>
<name>A0A382G9N2_9ZZZZ</name>
<evidence type="ECO:0000256" key="3">
    <source>
        <dbReference type="SAM" id="Coils"/>
    </source>
</evidence>
<reference evidence="6" key="1">
    <citation type="submission" date="2018-05" db="EMBL/GenBank/DDBJ databases">
        <authorList>
            <person name="Lanie J.A."/>
            <person name="Ng W.-L."/>
            <person name="Kazmierczak K.M."/>
            <person name="Andrzejewski T.M."/>
            <person name="Davidsen T.M."/>
            <person name="Wayne K.J."/>
            <person name="Tettelin H."/>
            <person name="Glass J.I."/>
            <person name="Rusch D."/>
            <person name="Podicherti R."/>
            <person name="Tsui H.-C.T."/>
            <person name="Winkler M.E."/>
        </authorList>
    </citation>
    <scope>NUCLEOTIDE SEQUENCE</scope>
</reference>
<keyword evidence="2" id="KW-0233">DNA recombination</keyword>
<feature type="region of interest" description="Disordered" evidence="4">
    <location>
        <begin position="376"/>
        <end position="396"/>
    </location>
</feature>
<protein>
    <recommendedName>
        <fullName evidence="7">DNA recombination protein RmuC</fullName>
    </recommendedName>
</protein>
<feature type="coiled-coil region" evidence="3">
    <location>
        <begin position="25"/>
        <end position="52"/>
    </location>
</feature>
<evidence type="ECO:0000256" key="4">
    <source>
        <dbReference type="SAM" id="MobiDB-lite"/>
    </source>
</evidence>